<dbReference type="Proteomes" id="UP001272987">
    <property type="component" value="Unassembled WGS sequence"/>
</dbReference>
<sequence>MDVIAQLTDETRQKEARGTLVAMGPAAVGPLLKALLDEKSPRNLLGRIEDVLVDGFGETAYDEVAEALAAASDEEQRRRTSVVLSRFGTLDRYVASLTHPSANVRESAAIGIQNVCSVAYGRRRDPAIDIAPVIDALIPLMADPDGEVAWRAAVVLSMLGPEILEPLRHVRRYGPGELRADALSVLATVGGEEALSDRDRAAVERLVRVKLPDDRPKLLDVCFNAWMAVPGGDRDGIAEVLGLWNGRPATFELGHHVVSHDSHDVAEYGRVYVTPEVDGWTLVLGPWGNPGDPERAVEVQRLVEELSARYGRAEAHYESDEGGPSGWLAAADGKVVRRYLPSWEDDDDDPDDWRDPSVTLDPEWGVSPLDLDADTPVRGEGMVALTPHARHNDPPRTGAYGI</sequence>
<dbReference type="GeneID" id="69806058"/>
<evidence type="ECO:0008006" key="6">
    <source>
        <dbReference type="Google" id="ProtNLM"/>
    </source>
</evidence>
<dbReference type="InterPro" id="IPR011989">
    <property type="entry name" value="ARM-like"/>
</dbReference>
<evidence type="ECO:0000256" key="1">
    <source>
        <dbReference type="SAM" id="MobiDB-lite"/>
    </source>
</evidence>
<protein>
    <recommendedName>
        <fullName evidence="6">HEAT repeat protein</fullName>
    </recommendedName>
</protein>
<dbReference type="EMBL" id="JARAWC010000004">
    <property type="protein sequence ID" value="MDX2959624.1"/>
    <property type="molecule type" value="Genomic_DNA"/>
</dbReference>
<dbReference type="Gene3D" id="1.25.10.10">
    <property type="entry name" value="Leucine-rich Repeat Variant"/>
    <property type="match status" value="1"/>
</dbReference>
<gene>
    <name evidence="2" type="ORF">PV399_07830</name>
    <name evidence="3" type="ORF">PV666_14460</name>
</gene>
<dbReference type="RefSeq" id="WP_010350160.1">
    <property type="nucleotide sequence ID" value="NZ_BCMK01000157.1"/>
</dbReference>
<organism evidence="2 5">
    <name type="scientific">Streptomyces acidiscabies</name>
    <dbReference type="NCBI Taxonomy" id="42234"/>
    <lineage>
        <taxon>Bacteria</taxon>
        <taxon>Bacillati</taxon>
        <taxon>Actinomycetota</taxon>
        <taxon>Actinomycetes</taxon>
        <taxon>Kitasatosporales</taxon>
        <taxon>Streptomycetaceae</taxon>
        <taxon>Streptomyces</taxon>
    </lineage>
</organism>
<proteinExistence type="predicted"/>
<comment type="caution">
    <text evidence="2">The sequence shown here is derived from an EMBL/GenBank/DDBJ whole genome shotgun (WGS) entry which is preliminary data.</text>
</comment>
<dbReference type="AlphaFoldDB" id="A0AAP6B7I7"/>
<dbReference type="EMBL" id="JARAWP010000008">
    <property type="protein sequence ID" value="MDX3019088.1"/>
    <property type="molecule type" value="Genomic_DNA"/>
</dbReference>
<keyword evidence="4" id="KW-1185">Reference proteome</keyword>
<name>A0AAP6B7I7_9ACTN</name>
<accession>A0AAP6B7I7</accession>
<feature type="region of interest" description="Disordered" evidence="1">
    <location>
        <begin position="341"/>
        <end position="376"/>
    </location>
</feature>
<evidence type="ECO:0000313" key="4">
    <source>
        <dbReference type="Proteomes" id="UP001272987"/>
    </source>
</evidence>
<dbReference type="InterPro" id="IPR016024">
    <property type="entry name" value="ARM-type_fold"/>
</dbReference>
<dbReference type="Proteomes" id="UP001282288">
    <property type="component" value="Unassembled WGS sequence"/>
</dbReference>
<reference evidence="2 4" key="1">
    <citation type="journal article" date="2023" name="Microb. Genom.">
        <title>Mesoterricola silvestris gen. nov., sp. nov., Mesoterricola sediminis sp. nov., Geothrix oryzae sp. nov., Geothrix edaphica sp. nov., Geothrix rubra sp. nov., and Geothrix limicola sp. nov., six novel members of Acidobacteriota isolated from soils.</title>
        <authorList>
            <person name="Weisberg A.J."/>
            <person name="Pearce E."/>
            <person name="Kramer C.G."/>
            <person name="Chang J.H."/>
            <person name="Clarke C.R."/>
        </authorList>
    </citation>
    <scope>NUCLEOTIDE SEQUENCE</scope>
    <source>
        <strain evidence="3 4">NB05-1H</strain>
        <strain evidence="2">NRRL_B-16521</strain>
    </source>
</reference>
<evidence type="ECO:0000313" key="3">
    <source>
        <dbReference type="EMBL" id="MDX3019088.1"/>
    </source>
</evidence>
<feature type="compositionally biased region" description="Acidic residues" evidence="1">
    <location>
        <begin position="343"/>
        <end position="352"/>
    </location>
</feature>
<dbReference type="SUPFAM" id="SSF48371">
    <property type="entry name" value="ARM repeat"/>
    <property type="match status" value="1"/>
</dbReference>
<evidence type="ECO:0000313" key="5">
    <source>
        <dbReference type="Proteomes" id="UP001282288"/>
    </source>
</evidence>
<evidence type="ECO:0000313" key="2">
    <source>
        <dbReference type="EMBL" id="MDX2959624.1"/>
    </source>
</evidence>